<dbReference type="SUPFAM" id="SSF52172">
    <property type="entry name" value="CheY-like"/>
    <property type="match status" value="1"/>
</dbReference>
<dbReference type="PROSITE" id="PS50110">
    <property type="entry name" value="RESPONSE_REGULATORY"/>
    <property type="match status" value="1"/>
</dbReference>
<dbReference type="Pfam" id="PF02518">
    <property type="entry name" value="HATPase_c"/>
    <property type="match status" value="1"/>
</dbReference>
<keyword evidence="5" id="KW-0418">Kinase</keyword>
<evidence type="ECO:0000313" key="11">
    <source>
        <dbReference type="Proteomes" id="UP000535020"/>
    </source>
</evidence>
<dbReference type="SMART" id="SM00448">
    <property type="entry name" value="REC"/>
    <property type="match status" value="1"/>
</dbReference>
<dbReference type="SUPFAM" id="SSF55874">
    <property type="entry name" value="ATPase domain of HSP90 chaperone/DNA topoisomerase II/histidine kinase"/>
    <property type="match status" value="1"/>
</dbReference>
<feature type="modified residue" description="4-aspartylphosphate" evidence="6">
    <location>
        <position position="50"/>
    </location>
</feature>
<dbReference type="PRINTS" id="PR00344">
    <property type="entry name" value="BCTRLSENSOR"/>
</dbReference>
<comment type="catalytic activity">
    <reaction evidence="1">
        <text>ATP + protein L-histidine = ADP + protein N-phospho-L-histidine.</text>
        <dbReference type="EC" id="2.7.13.3"/>
    </reaction>
</comment>
<keyword evidence="3 6" id="KW-0597">Phosphoprotein</keyword>
<dbReference type="Pfam" id="PF00072">
    <property type="entry name" value="Response_reg"/>
    <property type="match status" value="1"/>
</dbReference>
<evidence type="ECO:0000256" key="2">
    <source>
        <dbReference type="ARBA" id="ARBA00012438"/>
    </source>
</evidence>
<sequence>MILIVDDKKENILPLKKILEVHGLESDAAESGEEALLKILKREYSLIIMDVQMPGMDGFEVVETLAGSSRTKDLPVIFLSAINKEKKYITKGYESGGVDYITKPVDPDLLILKVKTFLKLYQQNKELKDMRDLLSKEIEIRKETQQELMLANENLEFKVAERTSELTQKNEELELRNHELQQFAWVVSHDLKEPLRKIETFVKLLRDRYLTDDPKGIDYANRTVGSAARMTNLINDLLDYSRLSSTVVTEDVYLDDTVNEVLSDLEHQISTKKGVVNVGELPKIDGIPGQLRQLFQNLIGNALKFSKDGTAPVINVSCETVADKDFDAKPHPQGKYCRILIEDNGIGFDEMYLDRIFVIFQSLHDRQSYEGTGIGLAIAKKIVERHNGLITAKSKPGEGAKFLIILPT</sequence>
<dbReference type="InterPro" id="IPR036890">
    <property type="entry name" value="HATPase_C_sf"/>
</dbReference>
<evidence type="ECO:0000259" key="9">
    <source>
        <dbReference type="PROSITE" id="PS50110"/>
    </source>
</evidence>
<dbReference type="SUPFAM" id="SSF47384">
    <property type="entry name" value="Homodimeric domain of signal transducing histidine kinase"/>
    <property type="match status" value="1"/>
</dbReference>
<dbReference type="InterPro" id="IPR003661">
    <property type="entry name" value="HisK_dim/P_dom"/>
</dbReference>
<evidence type="ECO:0000259" key="8">
    <source>
        <dbReference type="PROSITE" id="PS50109"/>
    </source>
</evidence>
<keyword evidence="4" id="KW-0808">Transferase</keyword>
<dbReference type="InterPro" id="IPR004358">
    <property type="entry name" value="Sig_transdc_His_kin-like_C"/>
</dbReference>
<dbReference type="RefSeq" id="WP_176004689.1">
    <property type="nucleotide sequence ID" value="NZ_JABWMI010000005.1"/>
</dbReference>
<name>A0A7Y8XZN0_9FLAO</name>
<gene>
    <name evidence="10" type="ORF">HZF10_02975</name>
</gene>
<accession>A0A7Y8XZN0</accession>
<dbReference type="PANTHER" id="PTHR43304:SF1">
    <property type="entry name" value="PAC DOMAIN-CONTAINING PROTEIN"/>
    <property type="match status" value="1"/>
</dbReference>
<dbReference type="Gene3D" id="1.10.287.130">
    <property type="match status" value="1"/>
</dbReference>
<dbReference type="InterPro" id="IPR001789">
    <property type="entry name" value="Sig_transdc_resp-reg_receiver"/>
</dbReference>
<dbReference type="EC" id="2.7.13.3" evidence="2"/>
<evidence type="ECO:0000256" key="4">
    <source>
        <dbReference type="ARBA" id="ARBA00022679"/>
    </source>
</evidence>
<dbReference type="GO" id="GO:0000155">
    <property type="term" value="F:phosphorelay sensor kinase activity"/>
    <property type="evidence" value="ECO:0007669"/>
    <property type="project" value="InterPro"/>
</dbReference>
<dbReference type="SMART" id="SM00387">
    <property type="entry name" value="HATPase_c"/>
    <property type="match status" value="1"/>
</dbReference>
<organism evidence="10 11">
    <name type="scientific">Flavobacterium agri</name>
    <dbReference type="NCBI Taxonomy" id="2743471"/>
    <lineage>
        <taxon>Bacteria</taxon>
        <taxon>Pseudomonadati</taxon>
        <taxon>Bacteroidota</taxon>
        <taxon>Flavobacteriia</taxon>
        <taxon>Flavobacteriales</taxon>
        <taxon>Flavobacteriaceae</taxon>
        <taxon>Flavobacterium</taxon>
    </lineage>
</organism>
<dbReference type="InterPro" id="IPR011006">
    <property type="entry name" value="CheY-like_superfamily"/>
</dbReference>
<reference evidence="10 11" key="1">
    <citation type="submission" date="2020-07" db="EMBL/GenBank/DDBJ databases">
        <authorList>
            <person name="Sun Q."/>
        </authorList>
    </citation>
    <scope>NUCLEOTIDE SEQUENCE [LARGE SCALE GENOMIC DNA]</scope>
    <source>
        <strain evidence="10 11">MAH-1</strain>
    </source>
</reference>
<dbReference type="Proteomes" id="UP000535020">
    <property type="component" value="Unassembled WGS sequence"/>
</dbReference>
<dbReference type="InterPro" id="IPR036097">
    <property type="entry name" value="HisK_dim/P_sf"/>
</dbReference>
<comment type="caution">
    <text evidence="10">The sequence shown here is derived from an EMBL/GenBank/DDBJ whole genome shotgun (WGS) entry which is preliminary data.</text>
</comment>
<evidence type="ECO:0000256" key="5">
    <source>
        <dbReference type="ARBA" id="ARBA00022777"/>
    </source>
</evidence>
<keyword evidence="11" id="KW-1185">Reference proteome</keyword>
<dbReference type="Pfam" id="PF00512">
    <property type="entry name" value="HisKA"/>
    <property type="match status" value="1"/>
</dbReference>
<feature type="domain" description="Histidine kinase" evidence="8">
    <location>
        <begin position="186"/>
        <end position="408"/>
    </location>
</feature>
<proteinExistence type="predicted"/>
<feature type="domain" description="Response regulatory" evidence="9">
    <location>
        <begin position="1"/>
        <end position="118"/>
    </location>
</feature>
<dbReference type="Gene3D" id="3.40.50.2300">
    <property type="match status" value="1"/>
</dbReference>
<evidence type="ECO:0000256" key="1">
    <source>
        <dbReference type="ARBA" id="ARBA00000085"/>
    </source>
</evidence>
<dbReference type="InterPro" id="IPR003594">
    <property type="entry name" value="HATPase_dom"/>
</dbReference>
<protein>
    <recommendedName>
        <fullName evidence="2">histidine kinase</fullName>
        <ecNumber evidence="2">2.7.13.3</ecNumber>
    </recommendedName>
</protein>
<dbReference type="Gene3D" id="3.30.565.10">
    <property type="entry name" value="Histidine kinase-like ATPase, C-terminal domain"/>
    <property type="match status" value="1"/>
</dbReference>
<dbReference type="PANTHER" id="PTHR43304">
    <property type="entry name" value="PHYTOCHROME-LIKE PROTEIN CPH1"/>
    <property type="match status" value="1"/>
</dbReference>
<dbReference type="EMBL" id="JACBJI010000001">
    <property type="protein sequence ID" value="NYA69869.1"/>
    <property type="molecule type" value="Genomic_DNA"/>
</dbReference>
<dbReference type="CDD" id="cd00082">
    <property type="entry name" value="HisKA"/>
    <property type="match status" value="1"/>
</dbReference>
<dbReference type="InterPro" id="IPR005467">
    <property type="entry name" value="His_kinase_dom"/>
</dbReference>
<feature type="coiled-coil region" evidence="7">
    <location>
        <begin position="141"/>
        <end position="183"/>
    </location>
</feature>
<evidence type="ECO:0000313" key="10">
    <source>
        <dbReference type="EMBL" id="NYA69869.1"/>
    </source>
</evidence>
<dbReference type="PROSITE" id="PS50109">
    <property type="entry name" value="HIS_KIN"/>
    <property type="match status" value="1"/>
</dbReference>
<evidence type="ECO:0000256" key="3">
    <source>
        <dbReference type="ARBA" id="ARBA00022553"/>
    </source>
</evidence>
<dbReference type="AlphaFoldDB" id="A0A7Y8XZN0"/>
<evidence type="ECO:0000256" key="6">
    <source>
        <dbReference type="PROSITE-ProRule" id="PRU00169"/>
    </source>
</evidence>
<dbReference type="InterPro" id="IPR052162">
    <property type="entry name" value="Sensor_kinase/Photoreceptor"/>
</dbReference>
<evidence type="ECO:0000256" key="7">
    <source>
        <dbReference type="SAM" id="Coils"/>
    </source>
</evidence>
<keyword evidence="7" id="KW-0175">Coiled coil</keyword>
<dbReference type="SMART" id="SM00388">
    <property type="entry name" value="HisKA"/>
    <property type="match status" value="1"/>
</dbReference>